<evidence type="ECO:0000256" key="3">
    <source>
        <dbReference type="ARBA" id="ARBA00022692"/>
    </source>
</evidence>
<dbReference type="PANTHER" id="PTHR45630:SF8">
    <property type="entry name" value="CATION-TRANSPORTING ATPASE"/>
    <property type="match status" value="1"/>
</dbReference>
<dbReference type="OMA" id="TTWEMAV"/>
<evidence type="ECO:0000256" key="11">
    <source>
        <dbReference type="ARBA" id="ARBA00049360"/>
    </source>
</evidence>
<keyword evidence="7 12" id="KW-0460">Magnesium</keyword>
<evidence type="ECO:0000256" key="1">
    <source>
        <dbReference type="ARBA" id="ARBA00004141"/>
    </source>
</evidence>
<dbReference type="PRINTS" id="PR00119">
    <property type="entry name" value="CATATPASE"/>
</dbReference>
<evidence type="ECO:0000256" key="12">
    <source>
        <dbReference type="RuleBase" id="RU362082"/>
    </source>
</evidence>
<evidence type="ECO:0000256" key="6">
    <source>
        <dbReference type="ARBA" id="ARBA00022840"/>
    </source>
</evidence>
<dbReference type="STRING" id="4781.A0A0P1AFX0"/>
<protein>
    <recommendedName>
        <fullName evidence="12">Cation-transporting ATPase</fullName>
        <ecNumber evidence="12">7.2.2.-</ecNumber>
    </recommendedName>
</protein>
<dbReference type="Gene3D" id="3.40.1110.10">
    <property type="entry name" value="Calcium-transporting ATPase, cytoplasmic domain N"/>
    <property type="match status" value="1"/>
</dbReference>
<comment type="catalytic activity">
    <reaction evidence="11 12">
        <text>ATP + H2O = ADP + phosphate + H(+)</text>
        <dbReference type="Rhea" id="RHEA:13065"/>
        <dbReference type="ChEBI" id="CHEBI:15377"/>
        <dbReference type="ChEBI" id="CHEBI:15378"/>
        <dbReference type="ChEBI" id="CHEBI:30616"/>
        <dbReference type="ChEBI" id="CHEBI:43474"/>
        <dbReference type="ChEBI" id="CHEBI:456216"/>
    </reaction>
</comment>
<dbReference type="InterPro" id="IPR008250">
    <property type="entry name" value="ATPase_P-typ_transduc_dom_A_sf"/>
</dbReference>
<keyword evidence="8 12" id="KW-1278">Translocase</keyword>
<keyword evidence="16" id="KW-1185">Reference proteome</keyword>
<dbReference type="InterPro" id="IPR059000">
    <property type="entry name" value="ATPase_P-type_domA"/>
</dbReference>
<dbReference type="SUPFAM" id="SSF56784">
    <property type="entry name" value="HAD-like"/>
    <property type="match status" value="1"/>
</dbReference>
<dbReference type="SFLD" id="SFLDS00003">
    <property type="entry name" value="Haloacid_Dehalogenase"/>
    <property type="match status" value="1"/>
</dbReference>
<reference evidence="16" key="1">
    <citation type="submission" date="2014-09" db="EMBL/GenBank/DDBJ databases">
        <authorList>
            <person name="Sharma Rahul"/>
            <person name="Thines Marco"/>
        </authorList>
    </citation>
    <scope>NUCLEOTIDE SEQUENCE [LARGE SCALE GENOMIC DNA]</scope>
</reference>
<dbReference type="OrthoDB" id="48943at2759"/>
<dbReference type="SUPFAM" id="SSF81653">
    <property type="entry name" value="Calcium ATPase, transduction domain A"/>
    <property type="match status" value="1"/>
</dbReference>
<dbReference type="InterPro" id="IPR023298">
    <property type="entry name" value="ATPase_P-typ_TM_dom_sf"/>
</dbReference>
<dbReference type="Pfam" id="PF12409">
    <property type="entry name" value="P5-ATPase"/>
    <property type="match status" value="1"/>
</dbReference>
<dbReference type="SFLD" id="SFLDG00002">
    <property type="entry name" value="C1.7:_P-type_atpase_like"/>
    <property type="match status" value="1"/>
</dbReference>
<dbReference type="InterPro" id="IPR036412">
    <property type="entry name" value="HAD-like_sf"/>
</dbReference>
<accession>A0A0P1AFX0</accession>
<dbReference type="Proteomes" id="UP000054928">
    <property type="component" value="Unassembled WGS sequence"/>
</dbReference>
<dbReference type="RefSeq" id="XP_024576150.1">
    <property type="nucleotide sequence ID" value="XM_024725366.1"/>
</dbReference>
<comment type="similarity">
    <text evidence="12">Belongs to the cation transport ATPase (P-type) (TC 3.A.3) family. Type V subfamily.</text>
</comment>
<evidence type="ECO:0000256" key="9">
    <source>
        <dbReference type="ARBA" id="ARBA00022989"/>
    </source>
</evidence>
<dbReference type="Gene3D" id="2.70.150.10">
    <property type="entry name" value="Calcium-transporting ATPase, cytoplasmic transduction domain A"/>
    <property type="match status" value="1"/>
</dbReference>
<evidence type="ECO:0000256" key="10">
    <source>
        <dbReference type="ARBA" id="ARBA00023136"/>
    </source>
</evidence>
<dbReference type="Pfam" id="PF00122">
    <property type="entry name" value="E1-E2_ATPase"/>
    <property type="match status" value="1"/>
</dbReference>
<evidence type="ECO:0000256" key="5">
    <source>
        <dbReference type="ARBA" id="ARBA00022741"/>
    </source>
</evidence>
<evidence type="ECO:0000256" key="7">
    <source>
        <dbReference type="ARBA" id="ARBA00022842"/>
    </source>
</evidence>
<dbReference type="AlphaFoldDB" id="A0A0P1AFX0"/>
<sequence>MEITSSSNDATELDLEDLDLVAQTPRAGFVTIPAVELEHIKLLQQANGLQQALFVFGCVLTGGVLAILTSWKPKWKAQILREPALDNMDATSVLVVHTLTWTNSEKQTKRTKRFYEECVLYHPIDSPSWFEFRKCRYVVDKKESLGFSRLENSLNEKLVSSQRRCLESTGWTSAQVEALTGAHGANELALPAQTWSTVLLRKISHPFYVFQALSGIIWFCEGYIAYASVILILSALSIGWEVQELVKNDKKLHAKLSHADQSVRHGVRVIRNAREERLSPASLVVGDVVVIEQGDVPADIVLLSGHCMTDEASLTGEAIPVTKQALAASNVSALVNINLKTTHRESVLFAGSTVLELAHSNLTQSSRDEAKVLTRGVVLSAGFSTSKGELFRSILFPTPLQLTKRLETDSYRFMGALSVLAFILFLDRLDNALHDSNVSFGQALMSAFDLVTIAVPPALPVVLTAGVGFALSRLESQADVACIDAARMNVAGHIDCFCFDKTGTLSSNHLDYYGVDECSAAISDATRSQKQQPAFNGLQREVEVLSPPTIVGLATCHGLTDSSGQIKGYALEMDMFRATGYSLESETSEKSTNSRQFAALVVSPIGKRFGIVARFPFDASRQRSSVVVEDVDSGNRYAYVKGSPEAIHKICTPNTLPNNYIARARSYAHQGLYVVALATKVFPLPKTESTQLVARDDVESSVAFLGFLLFVNQVKAEAPYVVGALEEAGVDVRIITGDDVLTAIYVARKINMDMQPSVLLIDAQKQQDRMVVVYADVDELGQSTRDNATRNNSSETWNTVDRHSFLSLAEGCSLALTGAAIERFLVENESKENESINPSTKSWSNFAYELVGRTKVFARVRPEQKTWIIETLMTRHGACVAMCGDGANDCGALKAAHVGLALSTDDAAMDEAH</sequence>
<feature type="domain" description="P-type ATPase A" evidence="13">
    <location>
        <begin position="265"/>
        <end position="356"/>
    </location>
</feature>
<dbReference type="InterPro" id="IPR047819">
    <property type="entry name" value="P5A-ATPase_N"/>
</dbReference>
<keyword evidence="2" id="KW-0597">Phosphoprotein</keyword>
<comment type="caution">
    <text evidence="12">Lacks conserved residue(s) required for the propagation of feature annotation.</text>
</comment>
<dbReference type="Pfam" id="PF13246">
    <property type="entry name" value="Cation_ATPase"/>
    <property type="match status" value="1"/>
</dbReference>
<dbReference type="InterPro" id="IPR044492">
    <property type="entry name" value="P_typ_ATPase_HD_dom"/>
</dbReference>
<evidence type="ECO:0000259" key="14">
    <source>
        <dbReference type="Pfam" id="PF12409"/>
    </source>
</evidence>
<dbReference type="InterPro" id="IPR023299">
    <property type="entry name" value="ATPase_P-typ_cyto_dom_N"/>
</dbReference>
<keyword evidence="3 12" id="KW-0812">Transmembrane</keyword>
<organism evidence="15 16">
    <name type="scientific">Plasmopara halstedii</name>
    <name type="common">Downy mildew of sunflower</name>
    <dbReference type="NCBI Taxonomy" id="4781"/>
    <lineage>
        <taxon>Eukaryota</taxon>
        <taxon>Sar</taxon>
        <taxon>Stramenopiles</taxon>
        <taxon>Oomycota</taxon>
        <taxon>Peronosporomycetes</taxon>
        <taxon>Peronosporales</taxon>
        <taxon>Peronosporaceae</taxon>
        <taxon>Plasmopara</taxon>
    </lineage>
</organism>
<evidence type="ECO:0000256" key="2">
    <source>
        <dbReference type="ARBA" id="ARBA00022553"/>
    </source>
</evidence>
<keyword evidence="9 12" id="KW-1133">Transmembrane helix</keyword>
<evidence type="ECO:0000256" key="4">
    <source>
        <dbReference type="ARBA" id="ARBA00022723"/>
    </source>
</evidence>
<proteinExistence type="inferred from homology"/>
<dbReference type="GO" id="GO:0005524">
    <property type="term" value="F:ATP binding"/>
    <property type="evidence" value="ECO:0007669"/>
    <property type="project" value="UniProtKB-UniRule"/>
</dbReference>
<dbReference type="GeneID" id="36405072"/>
<feature type="domain" description="P5B-type ATPase N-terminal" evidence="14">
    <location>
        <begin position="48"/>
        <end position="96"/>
    </location>
</feature>
<evidence type="ECO:0000313" key="15">
    <source>
        <dbReference type="EMBL" id="CEG39781.1"/>
    </source>
</evidence>
<dbReference type="GO" id="GO:0019829">
    <property type="term" value="F:ATPase-coupled monoatomic cation transmembrane transporter activity"/>
    <property type="evidence" value="ECO:0007669"/>
    <property type="project" value="UniProtKB-UniRule"/>
</dbReference>
<feature type="transmembrane region" description="Helical" evidence="12">
    <location>
        <begin position="52"/>
        <end position="71"/>
    </location>
</feature>
<evidence type="ECO:0000313" key="16">
    <source>
        <dbReference type="Proteomes" id="UP000054928"/>
    </source>
</evidence>
<dbReference type="GO" id="GO:0016020">
    <property type="term" value="C:membrane"/>
    <property type="evidence" value="ECO:0007669"/>
    <property type="project" value="UniProtKB-SubCell"/>
</dbReference>
<comment type="subcellular location">
    <subcellularLocation>
        <location evidence="1 12">Membrane</location>
        <topology evidence="1 12">Multi-pass membrane protein</topology>
    </subcellularLocation>
</comment>
<name>A0A0P1AFX0_PLAHL</name>
<dbReference type="EC" id="7.2.2.-" evidence="12"/>
<keyword evidence="5 12" id="KW-0547">Nucleotide-binding</keyword>
<dbReference type="GO" id="GO:0046872">
    <property type="term" value="F:metal ion binding"/>
    <property type="evidence" value="ECO:0007669"/>
    <property type="project" value="UniProtKB-UniRule"/>
</dbReference>
<keyword evidence="6 12" id="KW-0067">ATP-binding</keyword>
<keyword evidence="4 12" id="KW-0479">Metal-binding</keyword>
<dbReference type="InterPro" id="IPR023214">
    <property type="entry name" value="HAD_sf"/>
</dbReference>
<dbReference type="SFLD" id="SFLDF00027">
    <property type="entry name" value="p-type_atpase"/>
    <property type="match status" value="1"/>
</dbReference>
<evidence type="ECO:0000256" key="8">
    <source>
        <dbReference type="ARBA" id="ARBA00022967"/>
    </source>
</evidence>
<dbReference type="EMBL" id="CCYD01000442">
    <property type="protein sequence ID" value="CEG39781.1"/>
    <property type="molecule type" value="Genomic_DNA"/>
</dbReference>
<keyword evidence="10 12" id="KW-0472">Membrane</keyword>
<dbReference type="GO" id="GO:0140358">
    <property type="term" value="F:P-type transmembrane transporter activity"/>
    <property type="evidence" value="ECO:0007669"/>
    <property type="project" value="InterPro"/>
</dbReference>
<dbReference type="InterPro" id="IPR006544">
    <property type="entry name" value="P-type_TPase_V"/>
</dbReference>
<dbReference type="PANTHER" id="PTHR45630">
    <property type="entry name" value="CATION-TRANSPORTING ATPASE-RELATED"/>
    <property type="match status" value="1"/>
</dbReference>
<evidence type="ECO:0000259" key="13">
    <source>
        <dbReference type="Pfam" id="PF00122"/>
    </source>
</evidence>
<dbReference type="Gene3D" id="3.40.50.1000">
    <property type="entry name" value="HAD superfamily/HAD-like"/>
    <property type="match status" value="1"/>
</dbReference>
<dbReference type="SUPFAM" id="SSF81665">
    <property type="entry name" value="Calcium ATPase, transmembrane domain M"/>
    <property type="match status" value="1"/>
</dbReference>
<feature type="transmembrane region" description="Helical" evidence="12">
    <location>
        <begin position="207"/>
        <end position="240"/>
    </location>
</feature>